<dbReference type="InterPro" id="IPR027417">
    <property type="entry name" value="P-loop_NTPase"/>
</dbReference>
<dbReference type="PROSITE" id="PS51715">
    <property type="entry name" value="G_GB1_RHD3"/>
    <property type="match status" value="1"/>
</dbReference>
<keyword evidence="15" id="KW-1185">Reference proteome</keyword>
<dbReference type="GO" id="GO:0098826">
    <property type="term" value="C:endoplasmic reticulum tubular network membrane"/>
    <property type="evidence" value="ECO:0007669"/>
    <property type="project" value="UniProtKB-ARBA"/>
</dbReference>
<dbReference type="Gene3D" id="3.40.50.300">
    <property type="entry name" value="P-loop containing nucleotide triphosphate hydrolases"/>
    <property type="match status" value="1"/>
</dbReference>
<dbReference type="PANTHER" id="PTHR10751">
    <property type="entry name" value="GUANYLATE BINDING PROTEIN"/>
    <property type="match status" value="1"/>
</dbReference>
<dbReference type="Proteomes" id="UP000314983">
    <property type="component" value="Chromosome 21"/>
</dbReference>
<reference evidence="14" key="5">
    <citation type="submission" date="2025-09" db="UniProtKB">
        <authorList>
            <consortium name="Ensembl"/>
        </authorList>
    </citation>
    <scope>IDENTIFICATION</scope>
</reference>
<dbReference type="Pfam" id="PF02263">
    <property type="entry name" value="GBP"/>
    <property type="match status" value="1"/>
</dbReference>
<keyword evidence="7 12" id="KW-1133">Transmembrane helix</keyword>
<evidence type="ECO:0000313" key="14">
    <source>
        <dbReference type="Ensembl" id="ENSEEEP00000040810.2"/>
    </source>
</evidence>
<sequence>MRFCPGLLEAGPAFGPGSAHLNSAAAIFFREGRYGLDPAGLRAARVSGVEEVPREMGVDESDDEPLLEVEEMGPRPVQIVVADEDAHEFALDEQALERLLLMEHVRDLDVVVVSVAGAFRKGKSFLLDFMLRYMYSQTSGRWLGGDNEPLTGFTWRGGCERETTGILAWSEVFVVEKPDGSTVAVLLIDTQGAFDSQSTIKDCATLFALSTMTSSVQVYNLSQNVQEDDLQHLQLFTEYGRLAMEEIYQKPFQSLMFLIRDWSYPYEHEYGLEGGNKFLEKRLQVKQNQHEELQNVRKHIHSCFSNINCFLLPHPGLKVATNPHFDGRLKDIDDEFKKELVSLIPLLLAPENLVEKQIGGSKVTCRDLVQYFKAYMRIYQGEELPHPKSMLQATAEANNLAAVAGAKDSYNKGMEQVCGGDKPYIAPSNLERSHRELQQASIRQFRAIKKMGGEEFCRRYQEQLEAELDEAYINFVKHNDGKNIFYAARTPATLFAVMFAMYVVSLVTGFVGINSVATLCNLVLGVALVALCTWAYIKYSGEFREVGVLIDRVAETLWEQVFYKLFEVARNKMVLGTLLPTPRKRLSSNNNVKKKY</sequence>
<feature type="transmembrane region" description="Helical" evidence="12">
    <location>
        <begin position="492"/>
        <end position="510"/>
    </location>
</feature>
<evidence type="ECO:0000256" key="2">
    <source>
        <dbReference type="ARBA" id="ARBA00022692"/>
    </source>
</evidence>
<dbReference type="GO" id="GO:0003924">
    <property type="term" value="F:GTPase activity"/>
    <property type="evidence" value="ECO:0007669"/>
    <property type="project" value="InterPro"/>
</dbReference>
<dbReference type="InterPro" id="IPR036543">
    <property type="entry name" value="Guanylate-bd_C_sf"/>
</dbReference>
<dbReference type="AlphaFoldDB" id="A0A4W4GQQ6"/>
<dbReference type="OMA" id="LIFIRHV"/>
<dbReference type="GeneTree" id="ENSGT00940000155710"/>
<dbReference type="FunFam" id="3.40.50.300:FF:000314">
    <property type="entry name" value="Atlastin-2 isoform 2"/>
    <property type="match status" value="1"/>
</dbReference>
<dbReference type="InterPro" id="IPR030386">
    <property type="entry name" value="G_GB1_RHD3_dom"/>
</dbReference>
<evidence type="ECO:0000256" key="6">
    <source>
        <dbReference type="ARBA" id="ARBA00022842"/>
    </source>
</evidence>
<evidence type="ECO:0000256" key="9">
    <source>
        <dbReference type="ARBA" id="ARBA00023136"/>
    </source>
</evidence>
<reference evidence="15" key="1">
    <citation type="journal article" date="2014" name="Science">
        <title>Nonhuman genetics. Genomic basis for the convergent evolution of electric organs.</title>
        <authorList>
            <person name="Gallant J.R."/>
            <person name="Traeger L.L."/>
            <person name="Volkening J.D."/>
            <person name="Moffett H."/>
            <person name="Chen P.H."/>
            <person name="Novina C.D."/>
            <person name="Phillips G.N.Jr."/>
            <person name="Anand R."/>
            <person name="Wells G.B."/>
            <person name="Pinch M."/>
            <person name="Guth R."/>
            <person name="Unguez G.A."/>
            <person name="Albert J.S."/>
            <person name="Zakon H.H."/>
            <person name="Samanta M.P."/>
            <person name="Sussman M.R."/>
        </authorList>
    </citation>
    <scope>NUCLEOTIDE SEQUENCE [LARGE SCALE GENOMIC DNA]</scope>
</reference>
<dbReference type="FunFam" id="1.20.58.420:FF:000001">
    <property type="entry name" value="Atlastin-1 isoform 1"/>
    <property type="match status" value="1"/>
</dbReference>
<evidence type="ECO:0000256" key="8">
    <source>
        <dbReference type="ARBA" id="ARBA00023134"/>
    </source>
</evidence>
<gene>
    <name evidence="14" type="primary">ATL2</name>
</gene>
<keyword evidence="3" id="KW-0547">Nucleotide-binding</keyword>
<reference evidence="15" key="2">
    <citation type="journal article" date="2017" name="Sci. Adv.">
        <title>A tail of two voltages: Proteomic comparison of the three electric organs of the electric eel.</title>
        <authorList>
            <person name="Traeger L.L."/>
            <person name="Sabat G."/>
            <person name="Barrett-Wilt G.A."/>
            <person name="Wells G.B."/>
            <person name="Sussman M.R."/>
        </authorList>
    </citation>
    <scope>NUCLEOTIDE SEQUENCE [LARGE SCALE GENOMIC DNA]</scope>
</reference>
<proteinExistence type="inferred from homology"/>
<comment type="subcellular location">
    <subcellularLocation>
        <location evidence="1">Endoplasmic reticulum membrane</location>
        <topology evidence="1">Multi-pass membrane protein</topology>
    </subcellularLocation>
</comment>
<evidence type="ECO:0000256" key="7">
    <source>
        <dbReference type="ARBA" id="ARBA00022989"/>
    </source>
</evidence>
<dbReference type="Gene3D" id="1.20.58.420">
    <property type="entry name" value="AHSP"/>
    <property type="match status" value="1"/>
</dbReference>
<dbReference type="GO" id="GO:1990809">
    <property type="term" value="P:endoplasmic reticulum tubular network membrane organization"/>
    <property type="evidence" value="ECO:0007669"/>
    <property type="project" value="UniProtKB-ARBA"/>
</dbReference>
<dbReference type="SUPFAM" id="SSF48340">
    <property type="entry name" value="Interferon-induced guanylate-binding protein 1 (GBP1), C-terminal domain"/>
    <property type="match status" value="1"/>
</dbReference>
<evidence type="ECO:0000256" key="12">
    <source>
        <dbReference type="SAM" id="Phobius"/>
    </source>
</evidence>
<dbReference type="SUPFAM" id="SSF52540">
    <property type="entry name" value="P-loop containing nucleoside triphosphate hydrolases"/>
    <property type="match status" value="1"/>
</dbReference>
<reference evidence="14" key="3">
    <citation type="submission" date="2020-05" db="EMBL/GenBank/DDBJ databases">
        <title>Electrophorus electricus (electric eel) genome, fEleEle1, primary haplotype.</title>
        <authorList>
            <person name="Myers G."/>
            <person name="Meyer A."/>
            <person name="Fedrigo O."/>
            <person name="Formenti G."/>
            <person name="Rhie A."/>
            <person name="Tracey A."/>
            <person name="Sims Y."/>
            <person name="Jarvis E.D."/>
        </authorList>
    </citation>
    <scope>NUCLEOTIDE SEQUENCE [LARGE SCALE GENOMIC DNA]</scope>
</reference>
<organism evidence="14 15">
    <name type="scientific">Electrophorus electricus</name>
    <name type="common">Electric eel</name>
    <name type="synonym">Gymnotus electricus</name>
    <dbReference type="NCBI Taxonomy" id="8005"/>
    <lineage>
        <taxon>Eukaryota</taxon>
        <taxon>Metazoa</taxon>
        <taxon>Chordata</taxon>
        <taxon>Craniata</taxon>
        <taxon>Vertebrata</taxon>
        <taxon>Euteleostomi</taxon>
        <taxon>Actinopterygii</taxon>
        <taxon>Neopterygii</taxon>
        <taxon>Teleostei</taxon>
        <taxon>Ostariophysi</taxon>
        <taxon>Gymnotiformes</taxon>
        <taxon>Gymnotoidei</taxon>
        <taxon>Gymnotidae</taxon>
        <taxon>Electrophorus</taxon>
    </lineage>
</organism>
<evidence type="ECO:0000256" key="5">
    <source>
        <dbReference type="ARBA" id="ARBA00022824"/>
    </source>
</evidence>
<comment type="similarity">
    <text evidence="11">Belongs to the TRAFAC class dynamin-like GTPase superfamily. GB1/RHD3 GTPase family.</text>
</comment>
<reference evidence="14" key="4">
    <citation type="submission" date="2025-08" db="UniProtKB">
        <authorList>
            <consortium name="Ensembl"/>
        </authorList>
    </citation>
    <scope>IDENTIFICATION</scope>
</reference>
<dbReference type="CDD" id="cd01851">
    <property type="entry name" value="GBP"/>
    <property type="match status" value="1"/>
</dbReference>
<dbReference type="Ensembl" id="ENSEEET00000041278.2">
    <property type="protein sequence ID" value="ENSEEEP00000040810.2"/>
    <property type="gene ID" value="ENSEEEG00000018850.2"/>
</dbReference>
<evidence type="ECO:0000256" key="10">
    <source>
        <dbReference type="ARBA" id="ARBA00049117"/>
    </source>
</evidence>
<dbReference type="InterPro" id="IPR015894">
    <property type="entry name" value="Guanylate-bd_N"/>
</dbReference>
<accession>A0A4W4GQQ6</accession>
<evidence type="ECO:0000256" key="1">
    <source>
        <dbReference type="ARBA" id="ARBA00004477"/>
    </source>
</evidence>
<dbReference type="GO" id="GO:0005525">
    <property type="term" value="F:GTP binding"/>
    <property type="evidence" value="ECO:0007669"/>
    <property type="project" value="UniProtKB-KW"/>
</dbReference>
<keyword evidence="4" id="KW-0378">Hydrolase</keyword>
<keyword evidence="6" id="KW-0460">Magnesium</keyword>
<evidence type="ECO:0000313" key="15">
    <source>
        <dbReference type="Proteomes" id="UP000314983"/>
    </source>
</evidence>
<evidence type="ECO:0000256" key="4">
    <source>
        <dbReference type="ARBA" id="ARBA00022801"/>
    </source>
</evidence>
<protein>
    <recommendedName>
        <fullName evidence="13">GB1/RHD3-type G domain-containing protein</fullName>
    </recommendedName>
</protein>
<comment type="catalytic activity">
    <reaction evidence="10">
        <text>GTP + H2O = GDP + phosphate + H(+)</text>
        <dbReference type="Rhea" id="RHEA:19669"/>
        <dbReference type="ChEBI" id="CHEBI:15377"/>
        <dbReference type="ChEBI" id="CHEBI:15378"/>
        <dbReference type="ChEBI" id="CHEBI:37565"/>
        <dbReference type="ChEBI" id="CHEBI:43474"/>
        <dbReference type="ChEBI" id="CHEBI:58189"/>
    </reaction>
    <physiologicalReaction direction="left-to-right" evidence="10">
        <dbReference type="Rhea" id="RHEA:19670"/>
    </physiologicalReaction>
</comment>
<name>A0A4W4GQQ6_ELEEL</name>
<keyword evidence="8" id="KW-0342">GTP-binding</keyword>
<evidence type="ECO:0000256" key="11">
    <source>
        <dbReference type="PROSITE-ProRule" id="PRU01052"/>
    </source>
</evidence>
<evidence type="ECO:0000259" key="13">
    <source>
        <dbReference type="PROSITE" id="PS51715"/>
    </source>
</evidence>
<dbReference type="Pfam" id="PF02841">
    <property type="entry name" value="GBP_C"/>
    <property type="match status" value="1"/>
</dbReference>
<keyword evidence="2 12" id="KW-0812">Transmembrane</keyword>
<feature type="transmembrane region" description="Helical" evidence="12">
    <location>
        <begin position="516"/>
        <end position="537"/>
    </location>
</feature>
<dbReference type="InterPro" id="IPR003191">
    <property type="entry name" value="Guanylate-bd/ATL_C"/>
</dbReference>
<feature type="domain" description="GB1/RHD3-type G" evidence="13">
    <location>
        <begin position="107"/>
        <end position="352"/>
    </location>
</feature>
<evidence type="ECO:0000256" key="3">
    <source>
        <dbReference type="ARBA" id="ARBA00022741"/>
    </source>
</evidence>
<keyword evidence="9 12" id="KW-0472">Membrane</keyword>
<keyword evidence="5" id="KW-0256">Endoplasmic reticulum</keyword>